<reference evidence="1" key="1">
    <citation type="submission" date="2022-08" db="UniProtKB">
        <authorList>
            <consortium name="EnsemblMetazoa"/>
        </authorList>
    </citation>
    <scope>IDENTIFICATION</scope>
    <source>
        <strain evidence="1">05x7-T-G4-1.051#20</strain>
    </source>
</reference>
<dbReference type="Proteomes" id="UP000005408">
    <property type="component" value="Unassembled WGS sequence"/>
</dbReference>
<proteinExistence type="predicted"/>
<evidence type="ECO:0000313" key="2">
    <source>
        <dbReference type="Proteomes" id="UP000005408"/>
    </source>
</evidence>
<dbReference type="EnsemblMetazoa" id="G20020.1">
    <property type="protein sequence ID" value="G20020.1:cds"/>
    <property type="gene ID" value="G20020"/>
</dbReference>
<organism evidence="1 2">
    <name type="scientific">Magallana gigas</name>
    <name type="common">Pacific oyster</name>
    <name type="synonym">Crassostrea gigas</name>
    <dbReference type="NCBI Taxonomy" id="29159"/>
    <lineage>
        <taxon>Eukaryota</taxon>
        <taxon>Metazoa</taxon>
        <taxon>Spiralia</taxon>
        <taxon>Lophotrochozoa</taxon>
        <taxon>Mollusca</taxon>
        <taxon>Bivalvia</taxon>
        <taxon>Autobranchia</taxon>
        <taxon>Pteriomorphia</taxon>
        <taxon>Ostreida</taxon>
        <taxon>Ostreoidea</taxon>
        <taxon>Ostreidae</taxon>
        <taxon>Magallana</taxon>
    </lineage>
</organism>
<keyword evidence="2" id="KW-1185">Reference proteome</keyword>
<accession>A0A8W8JRQ0</accession>
<name>A0A8W8JRQ0_MAGGI</name>
<protein>
    <submittedName>
        <fullName evidence="1">Uncharacterized protein</fullName>
    </submittedName>
</protein>
<evidence type="ECO:0000313" key="1">
    <source>
        <dbReference type="EnsemblMetazoa" id="G20020.1:cds"/>
    </source>
</evidence>
<sequence>MDLAGDAAEETFALTDQQYSRPGEVLLIEDETITGNKTTHTCIKISVRTVVSTNTKMPDVPQKESRVPNADDGIISQKCAKVFVKFMNIVV</sequence>
<dbReference type="AlphaFoldDB" id="A0A8W8JRQ0"/>